<sequence>MPELPLYRRGFPYCISPQKDYHFIPVIVDLSGQCYHFPPLVDLTSTSDETSHNEDAFGEREE</sequence>
<proteinExistence type="predicted"/>
<organism evidence="2">
    <name type="scientific">Arundo donax</name>
    <name type="common">Giant reed</name>
    <name type="synonym">Donax arundinaceus</name>
    <dbReference type="NCBI Taxonomy" id="35708"/>
    <lineage>
        <taxon>Eukaryota</taxon>
        <taxon>Viridiplantae</taxon>
        <taxon>Streptophyta</taxon>
        <taxon>Embryophyta</taxon>
        <taxon>Tracheophyta</taxon>
        <taxon>Spermatophyta</taxon>
        <taxon>Magnoliopsida</taxon>
        <taxon>Liliopsida</taxon>
        <taxon>Poales</taxon>
        <taxon>Poaceae</taxon>
        <taxon>PACMAD clade</taxon>
        <taxon>Arundinoideae</taxon>
        <taxon>Arundineae</taxon>
        <taxon>Arundo</taxon>
    </lineage>
</organism>
<evidence type="ECO:0000256" key="1">
    <source>
        <dbReference type="SAM" id="MobiDB-lite"/>
    </source>
</evidence>
<reference evidence="2" key="1">
    <citation type="submission" date="2014-09" db="EMBL/GenBank/DDBJ databases">
        <authorList>
            <person name="Magalhaes I.L.F."/>
            <person name="Oliveira U."/>
            <person name="Santos F.R."/>
            <person name="Vidigal T.H.D.A."/>
            <person name="Brescovit A.D."/>
            <person name="Santos A.J."/>
        </authorList>
    </citation>
    <scope>NUCLEOTIDE SEQUENCE</scope>
    <source>
        <tissue evidence="2">Shoot tissue taken approximately 20 cm above the soil surface</tissue>
    </source>
</reference>
<reference evidence="2" key="2">
    <citation type="journal article" date="2015" name="Data Brief">
        <title>Shoot transcriptome of the giant reed, Arundo donax.</title>
        <authorList>
            <person name="Barrero R.A."/>
            <person name="Guerrero F.D."/>
            <person name="Moolhuijzen P."/>
            <person name="Goolsby J.A."/>
            <person name="Tidwell J."/>
            <person name="Bellgard S.E."/>
            <person name="Bellgard M.I."/>
        </authorList>
    </citation>
    <scope>NUCLEOTIDE SEQUENCE</scope>
    <source>
        <tissue evidence="2">Shoot tissue taken approximately 20 cm above the soil surface</tissue>
    </source>
</reference>
<feature type="compositionally biased region" description="Basic and acidic residues" evidence="1">
    <location>
        <begin position="49"/>
        <end position="62"/>
    </location>
</feature>
<accession>A0A0A9B2M4</accession>
<dbReference type="EMBL" id="GBRH01239651">
    <property type="protein sequence ID" value="JAD58244.1"/>
    <property type="molecule type" value="Transcribed_RNA"/>
</dbReference>
<name>A0A0A9B2M4_ARUDO</name>
<evidence type="ECO:0000313" key="2">
    <source>
        <dbReference type="EMBL" id="JAD58244.1"/>
    </source>
</evidence>
<dbReference type="AlphaFoldDB" id="A0A0A9B2M4"/>
<feature type="region of interest" description="Disordered" evidence="1">
    <location>
        <begin position="43"/>
        <end position="62"/>
    </location>
</feature>
<protein>
    <submittedName>
        <fullName evidence="2">Uncharacterized protein</fullName>
    </submittedName>
</protein>